<evidence type="ECO:0000313" key="6">
    <source>
        <dbReference type="Proteomes" id="UP000245699"/>
    </source>
</evidence>
<reference evidence="5 6" key="1">
    <citation type="journal article" date="2018" name="MBio">
        <title>Comparative Genomics Reveals the Core Gene Toolbox for the Fungus-Insect Symbiosis.</title>
        <authorList>
            <person name="Wang Y."/>
            <person name="Stata M."/>
            <person name="Wang W."/>
            <person name="Stajich J.E."/>
            <person name="White M.M."/>
            <person name="Moncalvo J.M."/>
        </authorList>
    </citation>
    <scope>NUCLEOTIDE SEQUENCE [LARGE SCALE GENOMIC DNA]</scope>
    <source>
        <strain evidence="5 6">AUS-77-4</strain>
    </source>
</reference>
<dbReference type="EMBL" id="MBFT01000214">
    <property type="protein sequence ID" value="PVU94974.1"/>
    <property type="molecule type" value="Genomic_DNA"/>
</dbReference>
<dbReference type="PANTHER" id="PTHR28074:SF1">
    <property type="entry name" value="ATP SYNTHASE SUBUNIT K, MITOCHONDRIAL"/>
    <property type="match status" value="1"/>
</dbReference>
<keyword evidence="3" id="KW-0472">Membrane</keyword>
<comment type="caution">
    <text evidence="5">The sequence shown here is derived from an EMBL/GenBank/DDBJ whole genome shotgun (WGS) entry which is preliminary data.</text>
</comment>
<evidence type="ECO:0000313" key="5">
    <source>
        <dbReference type="EMBL" id="PVU94974.1"/>
    </source>
</evidence>
<dbReference type="PANTHER" id="PTHR28074">
    <property type="entry name" value="ATP SYNTHASE SUBUNIT K, MITOCHONDRIAL"/>
    <property type="match status" value="1"/>
</dbReference>
<protein>
    <recommendedName>
        <fullName evidence="7">ATP synthase subunit K, mitochondrial</fullName>
    </recommendedName>
</protein>
<dbReference type="GO" id="GO:0031966">
    <property type="term" value="C:mitochondrial membrane"/>
    <property type="evidence" value="ECO:0007669"/>
    <property type="project" value="UniProtKB-SubCell"/>
</dbReference>
<evidence type="ECO:0000313" key="4">
    <source>
        <dbReference type="EMBL" id="PVU90472.1"/>
    </source>
</evidence>
<accession>A0A2T9YRU5</accession>
<name>A0A2T9YRU5_9FUNG</name>
<evidence type="ECO:0000256" key="1">
    <source>
        <dbReference type="ARBA" id="ARBA00004325"/>
    </source>
</evidence>
<organism evidence="5 6">
    <name type="scientific">Furculomyces boomerangus</name>
    <dbReference type="NCBI Taxonomy" id="61424"/>
    <lineage>
        <taxon>Eukaryota</taxon>
        <taxon>Fungi</taxon>
        <taxon>Fungi incertae sedis</taxon>
        <taxon>Zoopagomycota</taxon>
        <taxon>Kickxellomycotina</taxon>
        <taxon>Harpellomycetes</taxon>
        <taxon>Harpellales</taxon>
        <taxon>Harpellaceae</taxon>
        <taxon>Furculomyces</taxon>
    </lineage>
</organism>
<dbReference type="AlphaFoldDB" id="A0A2T9YRU5"/>
<dbReference type="OrthoDB" id="2094445at2759"/>
<evidence type="ECO:0008006" key="7">
    <source>
        <dbReference type="Google" id="ProtNLM"/>
    </source>
</evidence>
<comment type="subcellular location">
    <subcellularLocation>
        <location evidence="1">Mitochondrion membrane</location>
    </subcellularLocation>
</comment>
<dbReference type="GO" id="GO:0015986">
    <property type="term" value="P:proton motive force-driven ATP synthesis"/>
    <property type="evidence" value="ECO:0007669"/>
    <property type="project" value="TreeGrafter"/>
</dbReference>
<evidence type="ECO:0000256" key="3">
    <source>
        <dbReference type="ARBA" id="ARBA00023136"/>
    </source>
</evidence>
<sequence>MTGGFYTIAGRKIPTHKLAIGMLVTYGTILTAIWPSKTDPKTAPPIKASSDEEFKFIENFIKEAEASDSKH</sequence>
<proteinExistence type="predicted"/>
<dbReference type="STRING" id="61424.A0A2T9YRU5"/>
<gene>
    <name evidence="5" type="ORF">BB559_002854</name>
    <name evidence="4" type="ORF">BB559_004605</name>
</gene>
<dbReference type="Pfam" id="PF11022">
    <property type="entry name" value="ATP19"/>
    <property type="match status" value="1"/>
</dbReference>
<evidence type="ECO:0000256" key="2">
    <source>
        <dbReference type="ARBA" id="ARBA00023128"/>
    </source>
</evidence>
<keyword evidence="2" id="KW-0496">Mitochondrion</keyword>
<keyword evidence="6" id="KW-1185">Reference proteome</keyword>
<dbReference type="EMBL" id="MBFT01000481">
    <property type="protein sequence ID" value="PVU90472.1"/>
    <property type="molecule type" value="Genomic_DNA"/>
</dbReference>
<dbReference type="Proteomes" id="UP000245699">
    <property type="component" value="Unassembled WGS sequence"/>
</dbReference>
<dbReference type="InterPro" id="IPR021278">
    <property type="entry name" value="ATP19"/>
</dbReference>